<reference evidence="1" key="1">
    <citation type="submission" date="2019-08" db="EMBL/GenBank/DDBJ databases">
        <authorList>
            <person name="Kucharzyk K."/>
            <person name="Murdoch R.W."/>
            <person name="Higgins S."/>
            <person name="Loffler F."/>
        </authorList>
    </citation>
    <scope>NUCLEOTIDE SEQUENCE</scope>
</reference>
<comment type="caution">
    <text evidence="1">The sequence shown here is derived from an EMBL/GenBank/DDBJ whole genome shotgun (WGS) entry which is preliminary data.</text>
</comment>
<dbReference type="InterPro" id="IPR058240">
    <property type="entry name" value="rSAM_sf"/>
</dbReference>
<evidence type="ECO:0008006" key="2">
    <source>
        <dbReference type="Google" id="ProtNLM"/>
    </source>
</evidence>
<dbReference type="SUPFAM" id="SSF102114">
    <property type="entry name" value="Radical SAM enzymes"/>
    <property type="match status" value="1"/>
</dbReference>
<dbReference type="InterPro" id="IPR013785">
    <property type="entry name" value="Aldolase_TIM"/>
</dbReference>
<dbReference type="Gene3D" id="3.20.20.70">
    <property type="entry name" value="Aldolase class I"/>
    <property type="match status" value="1"/>
</dbReference>
<accession>A0A645C5D3</accession>
<protein>
    <recommendedName>
        <fullName evidence="2">Radical SAM core domain-containing protein</fullName>
    </recommendedName>
</protein>
<dbReference type="AlphaFoldDB" id="A0A645C5D3"/>
<evidence type="ECO:0000313" key="1">
    <source>
        <dbReference type="EMBL" id="MPM72852.1"/>
    </source>
</evidence>
<dbReference type="EMBL" id="VSSQ01024999">
    <property type="protein sequence ID" value="MPM72852.1"/>
    <property type="molecule type" value="Genomic_DNA"/>
</dbReference>
<gene>
    <name evidence="1" type="ORF">SDC9_119828</name>
</gene>
<name>A0A645C5D3_9ZZZZ</name>
<sequence length="108" mass="12548">MHGNIAVKYILEKQRQAIELLKQYNNIFVKINTVYIPNINSDEIEEIVEFANKNNAYIYNLMPIIGTNAEENAQTKLKVSLIRYQFSPLTNVMIHCKQCRSDDIKSII</sequence>
<organism evidence="1">
    <name type="scientific">bioreactor metagenome</name>
    <dbReference type="NCBI Taxonomy" id="1076179"/>
    <lineage>
        <taxon>unclassified sequences</taxon>
        <taxon>metagenomes</taxon>
        <taxon>ecological metagenomes</taxon>
    </lineage>
</organism>
<proteinExistence type="predicted"/>